<organism evidence="2 3">
    <name type="scientific">Amycolatopsis decaplanina DSM 44594</name>
    <dbReference type="NCBI Taxonomy" id="1284240"/>
    <lineage>
        <taxon>Bacteria</taxon>
        <taxon>Bacillati</taxon>
        <taxon>Actinomycetota</taxon>
        <taxon>Actinomycetes</taxon>
        <taxon>Pseudonocardiales</taxon>
        <taxon>Pseudonocardiaceae</taxon>
        <taxon>Amycolatopsis</taxon>
    </lineage>
</organism>
<reference evidence="2 3" key="1">
    <citation type="journal article" date="2013" name="Genome Announc.">
        <title>Draft Genome Sequence of Amycolatopsis decaplanina Strain DSM 44594T.</title>
        <authorList>
            <person name="Kaur N."/>
            <person name="Kumar S."/>
            <person name="Bala M."/>
            <person name="Raghava G.P."/>
            <person name="Mayilraj S."/>
        </authorList>
    </citation>
    <scope>NUCLEOTIDE SEQUENCE [LARGE SCALE GENOMIC DNA]</scope>
    <source>
        <strain evidence="2 3">DSM 44594</strain>
    </source>
</reference>
<protein>
    <submittedName>
        <fullName evidence="2">Membrane protein</fullName>
    </submittedName>
</protein>
<dbReference type="EMBL" id="AOHO01000074">
    <property type="protein sequence ID" value="EME52729.1"/>
    <property type="molecule type" value="Genomic_DNA"/>
</dbReference>
<sequence length="110" mass="11177">MLWCGLAVAGGLAAGLLFQAVGRPDRHGTVATAAVVGLLVADLVRRSDRSGVGTLSVATAIAIVFVAWRGIRSPRQAAQVALVALPMGLAGIVVVSAPDFLELLFANLSS</sequence>
<keyword evidence="1" id="KW-1133">Transmembrane helix</keyword>
<keyword evidence="1" id="KW-0812">Transmembrane</keyword>
<proteinExistence type="predicted"/>
<evidence type="ECO:0000313" key="2">
    <source>
        <dbReference type="EMBL" id="EME52729.1"/>
    </source>
</evidence>
<dbReference type="AlphaFoldDB" id="M2YWM1"/>
<keyword evidence="3" id="KW-1185">Reference proteome</keyword>
<keyword evidence="1" id="KW-0472">Membrane</keyword>
<comment type="caution">
    <text evidence="2">The sequence shown here is derived from an EMBL/GenBank/DDBJ whole genome shotgun (WGS) entry which is preliminary data.</text>
</comment>
<dbReference type="PATRIC" id="fig|1284240.4.peg.6202"/>
<feature type="transmembrane region" description="Helical" evidence="1">
    <location>
        <begin position="77"/>
        <end position="101"/>
    </location>
</feature>
<evidence type="ECO:0000313" key="3">
    <source>
        <dbReference type="Proteomes" id="UP000054226"/>
    </source>
</evidence>
<gene>
    <name evidence="2" type="ORF">H074_30442</name>
</gene>
<dbReference type="Proteomes" id="UP000054226">
    <property type="component" value="Unassembled WGS sequence"/>
</dbReference>
<accession>M2YWM1</accession>
<feature type="transmembrane region" description="Helical" evidence="1">
    <location>
        <begin position="51"/>
        <end position="71"/>
    </location>
</feature>
<name>M2YWM1_9PSEU</name>
<evidence type="ECO:0000256" key="1">
    <source>
        <dbReference type="SAM" id="Phobius"/>
    </source>
</evidence>